<organism evidence="5 6">
    <name type="scientific">Zygosaccharomyces rouxii</name>
    <dbReference type="NCBI Taxonomy" id="4956"/>
    <lineage>
        <taxon>Eukaryota</taxon>
        <taxon>Fungi</taxon>
        <taxon>Dikarya</taxon>
        <taxon>Ascomycota</taxon>
        <taxon>Saccharomycotina</taxon>
        <taxon>Saccharomycetes</taxon>
        <taxon>Saccharomycetales</taxon>
        <taxon>Saccharomycetaceae</taxon>
        <taxon>Zygosaccharomyces</taxon>
    </lineage>
</organism>
<feature type="domain" description="NADH:flavin oxidoreductase/NADH oxidase N-terminal" evidence="4">
    <location>
        <begin position="10"/>
        <end position="331"/>
    </location>
</feature>
<dbReference type="InterPro" id="IPR013785">
    <property type="entry name" value="Aldolase_TIM"/>
</dbReference>
<dbReference type="GO" id="GO:0010181">
    <property type="term" value="F:FMN binding"/>
    <property type="evidence" value="ECO:0007669"/>
    <property type="project" value="InterPro"/>
</dbReference>
<gene>
    <name evidence="5" type="ORF">ZYGR_0K00300</name>
</gene>
<keyword evidence="3" id="KW-0285">Flavoprotein</keyword>
<dbReference type="InterPro" id="IPR001155">
    <property type="entry name" value="OxRdtase_FMN_N"/>
</dbReference>
<dbReference type="Pfam" id="PF00724">
    <property type="entry name" value="Oxidored_FMN"/>
    <property type="match status" value="1"/>
</dbReference>
<comment type="caution">
    <text evidence="5">The sequence shown here is derived from an EMBL/GenBank/DDBJ whole genome shotgun (WGS) entry which is preliminary data.</text>
</comment>
<protein>
    <recommendedName>
        <fullName evidence="4">NADH:flavin oxidoreductase/NADH oxidase N-terminal domain-containing protein</fullName>
    </recommendedName>
</protein>
<evidence type="ECO:0000313" key="6">
    <source>
        <dbReference type="Proteomes" id="UP000187013"/>
    </source>
</evidence>
<evidence type="ECO:0000256" key="1">
    <source>
        <dbReference type="ARBA" id="ARBA00001917"/>
    </source>
</evidence>
<comment type="cofactor">
    <cofactor evidence="1">
        <name>FMN</name>
        <dbReference type="ChEBI" id="CHEBI:58210"/>
    </cofactor>
</comment>
<dbReference type="SUPFAM" id="SSF51395">
    <property type="entry name" value="FMN-linked oxidoreductases"/>
    <property type="match status" value="1"/>
</dbReference>
<evidence type="ECO:0000259" key="4">
    <source>
        <dbReference type="Pfam" id="PF00724"/>
    </source>
</evidence>
<sequence length="333" mass="36619">MSSFDLRDSKIFNPIQVGNARPLHRAVMPPLSRMSTIDSIPLQLESLPDYYRIKSQTPGTLVIVESTLLSAPNNGEIIKPWSLQEMEFWRQIFEQIHINNSYVFVQLANWGSPADANDLAESFGRVSLNPNGADSDGQVTDSSNQEFIDQFVGNYVQAAQNCILAGADGVEIHHVNGSLLNQFLDPQSNTRSDDYGGSIGNRARLTLRVVEALVNTIGSERIGISFSPYASSSHFLTVAQSAYVLGELERCSQEGNRLAYVHLEEPEAGSLISEGQLRPNQGAGSLIYSIWKGPVIRAGNLSTYPTLHPEVLEDMAKNDRTLVSDGRFFLSTT</sequence>
<accession>A0A1Q2ZYJ4</accession>
<dbReference type="PANTHER" id="PTHR22893:SF91">
    <property type="entry name" value="NADPH DEHYDROGENASE 2-RELATED"/>
    <property type="match status" value="1"/>
</dbReference>
<dbReference type="GO" id="GO:0003959">
    <property type="term" value="F:NADPH dehydrogenase activity"/>
    <property type="evidence" value="ECO:0007669"/>
    <property type="project" value="TreeGrafter"/>
</dbReference>
<proteinExistence type="inferred from homology"/>
<dbReference type="InterPro" id="IPR045247">
    <property type="entry name" value="Oye-like"/>
</dbReference>
<dbReference type="Gene3D" id="3.20.20.70">
    <property type="entry name" value="Aldolase class I"/>
    <property type="match status" value="1"/>
</dbReference>
<dbReference type="EMBL" id="BDGX01000011">
    <property type="protein sequence ID" value="GAV48525.1"/>
    <property type="molecule type" value="Genomic_DNA"/>
</dbReference>
<name>A0A1Q2ZYJ4_ZYGRO</name>
<evidence type="ECO:0000313" key="5">
    <source>
        <dbReference type="EMBL" id="GAV48525.1"/>
    </source>
</evidence>
<dbReference type="AlphaFoldDB" id="A0A1Q2ZYJ4"/>
<dbReference type="PANTHER" id="PTHR22893">
    <property type="entry name" value="NADH OXIDOREDUCTASE-RELATED"/>
    <property type="match status" value="1"/>
</dbReference>
<dbReference type="OrthoDB" id="1663137at2759"/>
<keyword evidence="3" id="KW-0288">FMN</keyword>
<comment type="similarity">
    <text evidence="2">Belongs to the NADH:flavin oxidoreductase/NADH oxidase family.</text>
</comment>
<reference evidence="5 6" key="1">
    <citation type="submission" date="2016-08" db="EMBL/GenBank/DDBJ databases">
        <title>Draft genome sequence of allopolyploid Zygosaccharomyces rouxii.</title>
        <authorList>
            <person name="Watanabe J."/>
            <person name="Uehara K."/>
            <person name="Mogi Y."/>
            <person name="Tsukioka Y."/>
        </authorList>
    </citation>
    <scope>NUCLEOTIDE SEQUENCE [LARGE SCALE GENOMIC DNA]</scope>
    <source>
        <strain evidence="5 6">NBRC 110957</strain>
    </source>
</reference>
<dbReference type="Proteomes" id="UP000187013">
    <property type="component" value="Unassembled WGS sequence"/>
</dbReference>
<evidence type="ECO:0000256" key="3">
    <source>
        <dbReference type="ARBA" id="ARBA00022643"/>
    </source>
</evidence>
<evidence type="ECO:0000256" key="2">
    <source>
        <dbReference type="ARBA" id="ARBA00005979"/>
    </source>
</evidence>